<evidence type="ECO:0000313" key="2">
    <source>
        <dbReference type="EMBL" id="KAK1400848.1"/>
    </source>
</evidence>
<protein>
    <submittedName>
        <fullName evidence="2">Uncharacterized protein</fullName>
    </submittedName>
</protein>
<dbReference type="AlphaFoldDB" id="A0AAD8NAU3"/>
<gene>
    <name evidence="2" type="ORF">POM88_000453</name>
</gene>
<reference evidence="2" key="1">
    <citation type="submission" date="2023-02" db="EMBL/GenBank/DDBJ databases">
        <title>Genome of toxic invasive species Heracleum sosnowskyi carries increased number of genes despite the absence of recent whole-genome duplications.</title>
        <authorList>
            <person name="Schelkunov M."/>
            <person name="Shtratnikova V."/>
            <person name="Makarenko M."/>
            <person name="Klepikova A."/>
            <person name="Omelchenko D."/>
            <person name="Novikova G."/>
            <person name="Obukhova E."/>
            <person name="Bogdanov V."/>
            <person name="Penin A."/>
            <person name="Logacheva M."/>
        </authorList>
    </citation>
    <scope>NUCLEOTIDE SEQUENCE</scope>
    <source>
        <strain evidence="2">Hsosn_3</strain>
        <tissue evidence="2">Leaf</tissue>
    </source>
</reference>
<keyword evidence="3" id="KW-1185">Reference proteome</keyword>
<name>A0AAD8NAU3_9APIA</name>
<dbReference type="EMBL" id="JAUIZM010000001">
    <property type="protein sequence ID" value="KAK1400848.1"/>
    <property type="molecule type" value="Genomic_DNA"/>
</dbReference>
<feature type="compositionally biased region" description="Polar residues" evidence="1">
    <location>
        <begin position="260"/>
        <end position="270"/>
    </location>
</feature>
<reference evidence="2" key="2">
    <citation type="submission" date="2023-05" db="EMBL/GenBank/DDBJ databases">
        <authorList>
            <person name="Schelkunov M.I."/>
        </authorList>
    </citation>
    <scope>NUCLEOTIDE SEQUENCE</scope>
    <source>
        <strain evidence="2">Hsosn_3</strain>
        <tissue evidence="2">Leaf</tissue>
    </source>
</reference>
<accession>A0AAD8NAU3</accession>
<evidence type="ECO:0000313" key="3">
    <source>
        <dbReference type="Proteomes" id="UP001237642"/>
    </source>
</evidence>
<evidence type="ECO:0000256" key="1">
    <source>
        <dbReference type="SAM" id="MobiDB-lite"/>
    </source>
</evidence>
<dbReference type="Proteomes" id="UP001237642">
    <property type="component" value="Unassembled WGS sequence"/>
</dbReference>
<proteinExistence type="predicted"/>
<feature type="region of interest" description="Disordered" evidence="1">
    <location>
        <begin position="20"/>
        <end position="48"/>
    </location>
</feature>
<organism evidence="2 3">
    <name type="scientific">Heracleum sosnowskyi</name>
    <dbReference type="NCBI Taxonomy" id="360622"/>
    <lineage>
        <taxon>Eukaryota</taxon>
        <taxon>Viridiplantae</taxon>
        <taxon>Streptophyta</taxon>
        <taxon>Embryophyta</taxon>
        <taxon>Tracheophyta</taxon>
        <taxon>Spermatophyta</taxon>
        <taxon>Magnoliopsida</taxon>
        <taxon>eudicotyledons</taxon>
        <taxon>Gunneridae</taxon>
        <taxon>Pentapetalae</taxon>
        <taxon>asterids</taxon>
        <taxon>campanulids</taxon>
        <taxon>Apiales</taxon>
        <taxon>Apiaceae</taxon>
        <taxon>Apioideae</taxon>
        <taxon>apioid superclade</taxon>
        <taxon>Tordylieae</taxon>
        <taxon>Tordyliinae</taxon>
        <taxon>Heracleum</taxon>
    </lineage>
</organism>
<feature type="compositionally biased region" description="Low complexity" evidence="1">
    <location>
        <begin position="25"/>
        <end position="36"/>
    </location>
</feature>
<sequence>MSIVVKIEFQIVVNGGTVSEQTGPSHYSSQSSSRNSIQRTTAAHNGETVREVSPISIYNHPEMLRLNKTVLEFSSFLRTKGISMTEFNDFQSHSIRRNVDEYGFKEPKASIIYLEDLQNDFNVANGVLRIASSNSSAGESTSPSSSGGIPLLSWKKIVQNNTSPQRPQFSDNFFESTVIENGDGITTISLPRVLVELKYGASCPKILMVPVTNEIDGSVTQLIVGVEYSAVPLSCGYCCAFGHSESPCDRKPNYQKRNDSNVNGVETSKAASKRTRHGKKDDKDTFLGCDVEPDLVANESEDISMLHANPVTIVNPDTIVYPVHHDNQVPNEPLASPIAPVVNNAPDAHAYVIMEKIIMSGNEAVNATNGLEMEENTTIDHAVVLPVLSKPPLPHGHTQLYG</sequence>
<comment type="caution">
    <text evidence="2">The sequence shown here is derived from an EMBL/GenBank/DDBJ whole genome shotgun (WGS) entry which is preliminary data.</text>
</comment>
<feature type="region of interest" description="Disordered" evidence="1">
    <location>
        <begin position="252"/>
        <end position="284"/>
    </location>
</feature>